<dbReference type="EMBL" id="AFBI03000066">
    <property type="protein sequence ID" value="EJW02538.1"/>
    <property type="molecule type" value="Genomic_DNA"/>
</dbReference>
<proteinExistence type="predicted"/>
<reference evidence="2" key="2">
    <citation type="submission" date="2015-07" db="EMBL/GenBank/DDBJ databases">
        <title>Contrasting host-pathogen interactions and genome evolution in two generalist and specialist microsporidian pathogens of mosquitoes.</title>
        <authorList>
            <consortium name="The Broad Institute Genomics Platform"/>
            <consortium name="The Broad Institute Genome Sequencing Center for Infectious Disease"/>
            <person name="Cuomo C.A."/>
            <person name="Sanscrainte N.D."/>
            <person name="Goldberg J.M."/>
            <person name="Heiman D."/>
            <person name="Young S."/>
            <person name="Zeng Q."/>
            <person name="Becnel J.J."/>
            <person name="Birren B.W."/>
        </authorList>
    </citation>
    <scope>NUCLEOTIDE SEQUENCE [LARGE SCALE GENOMIC DNA]</scope>
    <source>
        <strain evidence="2">USNM 41457</strain>
    </source>
</reference>
<evidence type="ECO:0000313" key="1">
    <source>
        <dbReference type="EMBL" id="EJW02538.1"/>
    </source>
</evidence>
<comment type="caution">
    <text evidence="1">The sequence shown here is derived from an EMBL/GenBank/DDBJ whole genome shotgun (WGS) entry which is preliminary data.</text>
</comment>
<dbReference type="Proteomes" id="UP000003163">
    <property type="component" value="Unassembled WGS sequence"/>
</dbReference>
<keyword evidence="2" id="KW-1185">Reference proteome</keyword>
<sequence length="116" mass="14033">MNCIFDLREDLRAVLENHISKNLLEIYVKYKYNIKNISEKYTKYYFYEHVRRNIFSNYSECIIDHLIQIFESILGVKALNYTQIKILSKERTTVAKIIIQKKRIVLICLNFHVRNL</sequence>
<accession>J8ZS74</accession>
<organism evidence="1 2">
    <name type="scientific">Edhazardia aedis (strain USNM 41457)</name>
    <name type="common">Microsporidian parasite</name>
    <dbReference type="NCBI Taxonomy" id="1003232"/>
    <lineage>
        <taxon>Eukaryota</taxon>
        <taxon>Fungi</taxon>
        <taxon>Fungi incertae sedis</taxon>
        <taxon>Microsporidia</taxon>
        <taxon>Edhazardia</taxon>
    </lineage>
</organism>
<name>J8ZS74_EDHAE</name>
<dbReference type="HOGENOM" id="CLU_2096842_0_0_1"/>
<dbReference type="VEuPathDB" id="MicrosporidiaDB:EDEG_03050"/>
<dbReference type="InParanoid" id="J8ZS74"/>
<evidence type="ECO:0000313" key="2">
    <source>
        <dbReference type="Proteomes" id="UP000003163"/>
    </source>
</evidence>
<reference evidence="1 2" key="1">
    <citation type="submission" date="2011-08" db="EMBL/GenBank/DDBJ databases">
        <authorList>
            <person name="Liu Z.J."/>
            <person name="Shi F.L."/>
            <person name="Lu J.Q."/>
            <person name="Li M."/>
            <person name="Wang Z.L."/>
        </authorList>
    </citation>
    <scope>NUCLEOTIDE SEQUENCE [LARGE SCALE GENOMIC DNA]</scope>
    <source>
        <strain evidence="1 2">USNM 41457</strain>
    </source>
</reference>
<dbReference type="AlphaFoldDB" id="J8ZS74"/>
<gene>
    <name evidence="1" type="ORF">EDEG_03050</name>
</gene>
<protein>
    <submittedName>
        <fullName evidence="1">Uncharacterized protein</fullName>
    </submittedName>
</protein>